<evidence type="ECO:0000313" key="6">
    <source>
        <dbReference type="Proteomes" id="UP000325385"/>
    </source>
</evidence>
<reference evidence="3 5" key="3">
    <citation type="submission" date="2019-01" db="EMBL/GenBank/DDBJ databases">
        <title>Complete genome sequence of Erythrobacter flavus KJ5.</title>
        <authorList>
            <person name="Kanesaki Y."/>
            <person name="Brotosudarmo T."/>
            <person name="Moriuchi R."/>
            <person name="Awai K."/>
        </authorList>
    </citation>
    <scope>NUCLEOTIDE SEQUENCE [LARGE SCALE GENOMIC DNA]</scope>
    <source>
        <strain evidence="3 5">KJ5</strain>
    </source>
</reference>
<evidence type="ECO:0000259" key="2">
    <source>
        <dbReference type="Pfam" id="PF07811"/>
    </source>
</evidence>
<gene>
    <name evidence="4" type="ORF">D0Y83_11975</name>
    <name evidence="3" type="ORF">EKJ_19270</name>
</gene>
<keyword evidence="1" id="KW-1133">Transmembrane helix</keyword>
<dbReference type="RefSeq" id="WP_067466202.1">
    <property type="nucleotide sequence ID" value="NZ_AP019389.1"/>
</dbReference>
<dbReference type="Pfam" id="PF07811">
    <property type="entry name" value="TadE"/>
    <property type="match status" value="1"/>
</dbReference>
<reference evidence="6" key="1">
    <citation type="submission" date="2018-09" db="EMBL/GenBank/DDBJ databases">
        <title>Nocardia yunnanensis sp. nov., an actinomycete isolated from a soil sample.</title>
        <authorList>
            <person name="Zhang J."/>
        </authorList>
    </citation>
    <scope>NUCLEOTIDE SEQUENCE [LARGE SCALE GENOMIC DNA]</scope>
    <source>
        <strain evidence="6">21-3</strain>
    </source>
</reference>
<feature type="domain" description="TadE-like" evidence="2">
    <location>
        <begin position="14"/>
        <end position="56"/>
    </location>
</feature>
<dbReference type="GeneID" id="69698028"/>
<keyword evidence="5" id="KW-1185">Reference proteome</keyword>
<sequence>MIALLARLRRAQRGAAIVEFALVLVPLVLFLFGGLDLGYQAYLRSVVQGALNDVARSSSLEAPGISCSGETVEKKIDCAIRTRSDVVARNATYRISMTSFYDFSGIGRSEKLVSDNNRNGRYDAGDCFVDLNENGSFDEGAGRTGRGGADDVVFYKVELAMPRLFPIHRFLDVSPEYAITATSAIRNQPYAVQKVPPTVCV</sequence>
<keyword evidence="1" id="KW-0472">Membrane</keyword>
<protein>
    <submittedName>
        <fullName evidence="4">Pilus assembly protein</fullName>
    </submittedName>
</protein>
<proteinExistence type="predicted"/>
<evidence type="ECO:0000313" key="3">
    <source>
        <dbReference type="EMBL" id="BBI21080.1"/>
    </source>
</evidence>
<name>A0A222EVD5_9SPHN</name>
<organism evidence="3 5">
    <name type="scientific">Qipengyuania flava</name>
    <dbReference type="NCBI Taxonomy" id="192812"/>
    <lineage>
        <taxon>Bacteria</taxon>
        <taxon>Pseudomonadati</taxon>
        <taxon>Pseudomonadota</taxon>
        <taxon>Alphaproteobacteria</taxon>
        <taxon>Sphingomonadales</taxon>
        <taxon>Erythrobacteraceae</taxon>
        <taxon>Qipengyuania</taxon>
    </lineage>
</organism>
<reference evidence="4" key="2">
    <citation type="submission" date="2018-09" db="EMBL/GenBank/DDBJ databases">
        <authorList>
            <person name="Zhang J."/>
        </authorList>
    </citation>
    <scope>NUCLEOTIDE SEQUENCE</scope>
    <source>
        <strain evidence="4">21-3</strain>
    </source>
</reference>
<dbReference type="Proteomes" id="UP000290057">
    <property type="component" value="Chromosome"/>
</dbReference>
<evidence type="ECO:0000256" key="1">
    <source>
        <dbReference type="SAM" id="Phobius"/>
    </source>
</evidence>
<dbReference type="InterPro" id="IPR012495">
    <property type="entry name" value="TadE-like_dom"/>
</dbReference>
<evidence type="ECO:0000313" key="5">
    <source>
        <dbReference type="Proteomes" id="UP000290057"/>
    </source>
</evidence>
<dbReference type="EMBL" id="CP032228">
    <property type="protein sequence ID" value="QFI63908.1"/>
    <property type="molecule type" value="Genomic_DNA"/>
</dbReference>
<keyword evidence="1" id="KW-0812">Transmembrane</keyword>
<evidence type="ECO:0000313" key="4">
    <source>
        <dbReference type="EMBL" id="QFI63908.1"/>
    </source>
</evidence>
<feature type="transmembrane region" description="Helical" evidence="1">
    <location>
        <begin position="20"/>
        <end position="42"/>
    </location>
</feature>
<dbReference type="Proteomes" id="UP000325385">
    <property type="component" value="Chromosome"/>
</dbReference>
<dbReference type="EMBL" id="AP019389">
    <property type="protein sequence ID" value="BBI21080.1"/>
    <property type="molecule type" value="Genomic_DNA"/>
</dbReference>
<accession>A0A222EVD5</accession>
<dbReference type="AlphaFoldDB" id="A0A222EVD5"/>